<evidence type="ECO:0008006" key="3">
    <source>
        <dbReference type="Google" id="ProtNLM"/>
    </source>
</evidence>
<reference evidence="1 2" key="1">
    <citation type="submission" date="2024-06" db="EMBL/GenBank/DDBJ databases">
        <title>The Natural Products Discovery Center: Release of the First 8490 Sequenced Strains for Exploring Actinobacteria Biosynthetic Diversity.</title>
        <authorList>
            <person name="Kalkreuter E."/>
            <person name="Kautsar S.A."/>
            <person name="Yang D."/>
            <person name="Bader C.D."/>
            <person name="Teijaro C.N."/>
            <person name="Fluegel L."/>
            <person name="Davis C.M."/>
            <person name="Simpson J.R."/>
            <person name="Lauterbach L."/>
            <person name="Steele A.D."/>
            <person name="Gui C."/>
            <person name="Meng S."/>
            <person name="Li G."/>
            <person name="Viehrig K."/>
            <person name="Ye F."/>
            <person name="Su P."/>
            <person name="Kiefer A.F."/>
            <person name="Nichols A."/>
            <person name="Cepeda A.J."/>
            <person name="Yan W."/>
            <person name="Fan B."/>
            <person name="Jiang Y."/>
            <person name="Adhikari A."/>
            <person name="Zheng C.-J."/>
            <person name="Schuster L."/>
            <person name="Cowan T.M."/>
            <person name="Smanski M.J."/>
            <person name="Chevrette M.G."/>
            <person name="De Carvalho L.P.S."/>
            <person name="Shen B."/>
        </authorList>
    </citation>
    <scope>NUCLEOTIDE SEQUENCE [LARGE SCALE GENOMIC DNA]</scope>
    <source>
        <strain evidence="1 2">NPDC050403</strain>
    </source>
</reference>
<proteinExistence type="predicted"/>
<sequence>MRETRGKPTLVEIDETLLAAVKEEARRRGITYRAFFHAALARELDAAGIDGGQFKLAG</sequence>
<organism evidence="1 2">
    <name type="scientific">Nocardia aurea</name>
    <dbReference type="NCBI Taxonomy" id="2144174"/>
    <lineage>
        <taxon>Bacteria</taxon>
        <taxon>Bacillati</taxon>
        <taxon>Actinomycetota</taxon>
        <taxon>Actinomycetes</taxon>
        <taxon>Mycobacteriales</taxon>
        <taxon>Nocardiaceae</taxon>
        <taxon>Nocardia</taxon>
    </lineage>
</organism>
<protein>
    <recommendedName>
        <fullName evidence="3">Ribbon-helix-helix protein, CopG family</fullName>
    </recommendedName>
</protein>
<comment type="caution">
    <text evidence="1">The sequence shown here is derived from an EMBL/GenBank/DDBJ whole genome shotgun (WGS) entry which is preliminary data.</text>
</comment>
<dbReference type="RefSeq" id="WP_357790025.1">
    <property type="nucleotide sequence ID" value="NZ_JBFAKC010000026.1"/>
</dbReference>
<dbReference type="EMBL" id="JBFAKC010000026">
    <property type="protein sequence ID" value="MEV0712755.1"/>
    <property type="molecule type" value="Genomic_DNA"/>
</dbReference>
<name>A0ABV3G552_9NOCA</name>
<keyword evidence="2" id="KW-1185">Reference proteome</keyword>
<evidence type="ECO:0000313" key="1">
    <source>
        <dbReference type="EMBL" id="MEV0712755.1"/>
    </source>
</evidence>
<gene>
    <name evidence="1" type="ORF">AB0I48_34900</name>
</gene>
<dbReference type="Proteomes" id="UP001551695">
    <property type="component" value="Unassembled WGS sequence"/>
</dbReference>
<accession>A0ABV3G552</accession>
<evidence type="ECO:0000313" key="2">
    <source>
        <dbReference type="Proteomes" id="UP001551695"/>
    </source>
</evidence>